<dbReference type="OMA" id="PPLFAWN"/>
<feature type="non-terminal residue" evidence="3">
    <location>
        <position position="1"/>
    </location>
</feature>
<dbReference type="EMBL" id="GL377713">
    <property type="protein sequence ID" value="EFJ05849.1"/>
    <property type="molecule type" value="Genomic_DNA"/>
</dbReference>
<keyword evidence="1" id="KW-0677">Repeat</keyword>
<dbReference type="AlphaFoldDB" id="D8TBX0"/>
<dbReference type="Gene3D" id="1.25.40.10">
    <property type="entry name" value="Tetratricopeptide repeat domain"/>
    <property type="match status" value="3"/>
</dbReference>
<dbReference type="InParanoid" id="D8TBX0"/>
<name>D8TBX0_SELML</name>
<feature type="non-terminal residue" evidence="3">
    <location>
        <position position="480"/>
    </location>
</feature>
<dbReference type="Gramene" id="EFJ05849">
    <property type="protein sequence ID" value="EFJ05849"/>
    <property type="gene ID" value="SELMODRAFT_42377"/>
</dbReference>
<evidence type="ECO:0000256" key="2">
    <source>
        <dbReference type="PROSITE-ProRule" id="PRU00708"/>
    </source>
</evidence>
<evidence type="ECO:0000313" key="3">
    <source>
        <dbReference type="EMBL" id="EFJ05849.1"/>
    </source>
</evidence>
<feature type="repeat" description="PPR" evidence="2">
    <location>
        <begin position="230"/>
        <end position="264"/>
    </location>
</feature>
<dbReference type="GO" id="GO:0048731">
    <property type="term" value="P:system development"/>
    <property type="evidence" value="ECO:0007669"/>
    <property type="project" value="UniProtKB-ARBA"/>
</dbReference>
<feature type="repeat" description="PPR" evidence="2">
    <location>
        <begin position="331"/>
        <end position="365"/>
    </location>
</feature>
<dbReference type="InterPro" id="IPR050421">
    <property type="entry name" value="PPR"/>
</dbReference>
<keyword evidence="4" id="KW-1185">Reference proteome</keyword>
<dbReference type="STRING" id="88036.D8TBX0"/>
<dbReference type="PROSITE" id="PS51375">
    <property type="entry name" value="PPR"/>
    <property type="match status" value="4"/>
</dbReference>
<dbReference type="Pfam" id="PF13041">
    <property type="entry name" value="PPR_2"/>
    <property type="match status" value="2"/>
</dbReference>
<dbReference type="InterPro" id="IPR002885">
    <property type="entry name" value="PPR_rpt"/>
</dbReference>
<dbReference type="NCBIfam" id="TIGR00756">
    <property type="entry name" value="PPR"/>
    <property type="match status" value="4"/>
</dbReference>
<organism evidence="4">
    <name type="scientific">Selaginella moellendorffii</name>
    <name type="common">Spikemoss</name>
    <dbReference type="NCBI Taxonomy" id="88036"/>
    <lineage>
        <taxon>Eukaryota</taxon>
        <taxon>Viridiplantae</taxon>
        <taxon>Streptophyta</taxon>
        <taxon>Embryophyta</taxon>
        <taxon>Tracheophyta</taxon>
        <taxon>Lycopodiopsida</taxon>
        <taxon>Selaginellales</taxon>
        <taxon>Selaginellaceae</taxon>
        <taxon>Selaginella</taxon>
    </lineage>
</organism>
<feature type="repeat" description="PPR" evidence="2">
    <location>
        <begin position="97"/>
        <end position="131"/>
    </location>
</feature>
<dbReference type="FunFam" id="1.25.40.10:FF:000158">
    <property type="entry name" value="pentatricopeptide repeat-containing protein At2g33680"/>
    <property type="match status" value="1"/>
</dbReference>
<feature type="repeat" description="PPR" evidence="2">
    <location>
        <begin position="27"/>
        <end position="61"/>
    </location>
</feature>
<dbReference type="GO" id="GO:0003723">
    <property type="term" value="F:RNA binding"/>
    <property type="evidence" value="ECO:0000318"/>
    <property type="project" value="GO_Central"/>
</dbReference>
<dbReference type="eggNOG" id="KOG4197">
    <property type="taxonomic scope" value="Eukaryota"/>
</dbReference>
<dbReference type="Proteomes" id="UP000001514">
    <property type="component" value="Unassembled WGS sequence"/>
</dbReference>
<evidence type="ECO:0000256" key="1">
    <source>
        <dbReference type="ARBA" id="ARBA00022737"/>
    </source>
</evidence>
<evidence type="ECO:0000313" key="4">
    <source>
        <dbReference type="Proteomes" id="UP000001514"/>
    </source>
</evidence>
<dbReference type="PANTHER" id="PTHR47928">
    <property type="entry name" value="REPEAT-CONTAINING PROTEIN, PUTATIVE-RELATED"/>
    <property type="match status" value="1"/>
</dbReference>
<dbReference type="InterPro" id="IPR011990">
    <property type="entry name" value="TPR-like_helical_dom_sf"/>
</dbReference>
<proteinExistence type="predicted"/>
<evidence type="ECO:0008006" key="5">
    <source>
        <dbReference type="Google" id="ProtNLM"/>
    </source>
</evidence>
<reference evidence="3 4" key="1">
    <citation type="journal article" date="2011" name="Science">
        <title>The Selaginella genome identifies genetic changes associated with the evolution of vascular plants.</title>
        <authorList>
            <person name="Banks J.A."/>
            <person name="Nishiyama T."/>
            <person name="Hasebe M."/>
            <person name="Bowman J.L."/>
            <person name="Gribskov M."/>
            <person name="dePamphilis C."/>
            <person name="Albert V.A."/>
            <person name="Aono N."/>
            <person name="Aoyama T."/>
            <person name="Ambrose B.A."/>
            <person name="Ashton N.W."/>
            <person name="Axtell M.J."/>
            <person name="Barker E."/>
            <person name="Barker M.S."/>
            <person name="Bennetzen J.L."/>
            <person name="Bonawitz N.D."/>
            <person name="Chapple C."/>
            <person name="Cheng C."/>
            <person name="Correa L.G."/>
            <person name="Dacre M."/>
            <person name="DeBarry J."/>
            <person name="Dreyer I."/>
            <person name="Elias M."/>
            <person name="Engstrom E.M."/>
            <person name="Estelle M."/>
            <person name="Feng L."/>
            <person name="Finet C."/>
            <person name="Floyd S.K."/>
            <person name="Frommer W.B."/>
            <person name="Fujita T."/>
            <person name="Gramzow L."/>
            <person name="Gutensohn M."/>
            <person name="Harholt J."/>
            <person name="Hattori M."/>
            <person name="Heyl A."/>
            <person name="Hirai T."/>
            <person name="Hiwatashi Y."/>
            <person name="Ishikawa M."/>
            <person name="Iwata M."/>
            <person name="Karol K.G."/>
            <person name="Koehler B."/>
            <person name="Kolukisaoglu U."/>
            <person name="Kubo M."/>
            <person name="Kurata T."/>
            <person name="Lalonde S."/>
            <person name="Li K."/>
            <person name="Li Y."/>
            <person name="Litt A."/>
            <person name="Lyons E."/>
            <person name="Manning G."/>
            <person name="Maruyama T."/>
            <person name="Michael T.P."/>
            <person name="Mikami K."/>
            <person name="Miyazaki S."/>
            <person name="Morinaga S."/>
            <person name="Murata T."/>
            <person name="Mueller-Roeber B."/>
            <person name="Nelson D.R."/>
            <person name="Obara M."/>
            <person name="Oguri Y."/>
            <person name="Olmstead R.G."/>
            <person name="Onodera N."/>
            <person name="Petersen B.L."/>
            <person name="Pils B."/>
            <person name="Prigge M."/>
            <person name="Rensing S.A."/>
            <person name="Riano-Pachon D.M."/>
            <person name="Roberts A.W."/>
            <person name="Sato Y."/>
            <person name="Scheller H.V."/>
            <person name="Schulz B."/>
            <person name="Schulz C."/>
            <person name="Shakirov E.V."/>
            <person name="Shibagaki N."/>
            <person name="Shinohara N."/>
            <person name="Shippen D.E."/>
            <person name="Soerensen I."/>
            <person name="Sotooka R."/>
            <person name="Sugimoto N."/>
            <person name="Sugita M."/>
            <person name="Sumikawa N."/>
            <person name="Tanurdzic M."/>
            <person name="Theissen G."/>
            <person name="Ulvskov P."/>
            <person name="Wakazuki S."/>
            <person name="Weng J.K."/>
            <person name="Willats W.W."/>
            <person name="Wipf D."/>
            <person name="Wolf P.G."/>
            <person name="Yang L."/>
            <person name="Zimmer A.D."/>
            <person name="Zhu Q."/>
            <person name="Mitros T."/>
            <person name="Hellsten U."/>
            <person name="Loque D."/>
            <person name="Otillar R."/>
            <person name="Salamov A."/>
            <person name="Schmutz J."/>
            <person name="Shapiro H."/>
            <person name="Lindquist E."/>
            <person name="Lucas S."/>
            <person name="Rokhsar D."/>
            <person name="Grigoriev I.V."/>
        </authorList>
    </citation>
    <scope>NUCLEOTIDE SEQUENCE [LARGE SCALE GENOMIC DNA]</scope>
</reference>
<dbReference type="PANTHER" id="PTHR47928:SF190">
    <property type="entry name" value="PENTACOTRIPEPTIDE-REPEAT REGION OF PRORP DOMAIN-CONTAINING PROTEIN"/>
    <property type="match status" value="1"/>
</dbReference>
<dbReference type="HOGENOM" id="CLU_002706_0_1_1"/>
<accession>D8TBX0</accession>
<dbReference type="Pfam" id="PF01535">
    <property type="entry name" value="PPR"/>
    <property type="match status" value="4"/>
</dbReference>
<dbReference type="KEGG" id="smo:SELMODRAFT_42377"/>
<protein>
    <recommendedName>
        <fullName evidence="5">Pentacotripeptide-repeat region of PRORP domain-containing protein</fullName>
    </recommendedName>
</protein>
<dbReference type="FunFam" id="1.25.40.10:FF:000344">
    <property type="entry name" value="Pentatricopeptide repeat-containing protein"/>
    <property type="match status" value="1"/>
</dbReference>
<sequence>NLTIEMYGKLGDLSRAMAAFQSIANPNAFSWTILVVAFAQNGHLLEALFFFRKMELQGIKPTIFPCAAVIGIAASSRDLALGRWMHARIVHQGLRINAVVENSLVNMYARCGSLGDAMEVFDAMLDRGVIAWTSLIAGFVQRGDHARALGLFRAMALEGVMPNDITFSSVLDACSGAGDLAQGRIAHAQILEFAAGAIDPATGAEIVAMYGRCGSVGDAERAFQAIDRPDLGLYNAMITVYAQTGRGDRALELIQQMRAREILPDEGTFARVLSSLHDRATLERGRAIYLELAAAGSPLGVVLQTSIVKMYLNAGWIDEAAEIFSRMESRDMFSWTVMITALTERGRGREALDLFRHTRLEGLDLNRVALISALDAHQGRLREARENFHSMIGDHGVDPSDEHFRCMVDLLARAGKIDRAEELIAAMPYEPVEVAWTMILGACRVHMDVVRANRVAAMALGQPCTDVESPYILISNMLSD</sequence>
<dbReference type="GO" id="GO:0009451">
    <property type="term" value="P:RNA modification"/>
    <property type="evidence" value="ECO:0000318"/>
    <property type="project" value="GO_Central"/>
</dbReference>
<gene>
    <name evidence="3" type="ORF">SELMODRAFT_42377</name>
</gene>